<gene>
    <name evidence="6" type="ORF">H8S62_13545</name>
</gene>
<dbReference type="Proteomes" id="UP000607645">
    <property type="component" value="Unassembled WGS sequence"/>
</dbReference>
<evidence type="ECO:0000256" key="1">
    <source>
        <dbReference type="ARBA" id="ARBA00018672"/>
    </source>
</evidence>
<sequence length="235" mass="26962">MVRIAIVDDELPAVEQLREYIERYSAEKGLPVTISAFQDGLSFISDYKPVFDIVFIDIKMPLLDGFETSKVLYKLDKNVCIVFVTNMAKYAVKGYEVDALYFAVKPISYFNISTVMTKAVGRIESRSEKEILLNDAGQIVRLPLSSVYYVEMVKHYAVYHTDMGEYRERARMEELEERLSPCAFARCNNGCLVNLRHVMRIGQDAVYLKAGELHISRPRYKRFVSAFMSYLGGRA</sequence>
<dbReference type="PANTHER" id="PTHR37299:SF1">
    <property type="entry name" value="STAGE 0 SPORULATION PROTEIN A HOMOLOG"/>
    <property type="match status" value="1"/>
</dbReference>
<feature type="modified residue" description="4-aspartylphosphate" evidence="3">
    <location>
        <position position="57"/>
    </location>
</feature>
<dbReference type="Pfam" id="PF04397">
    <property type="entry name" value="LytTR"/>
    <property type="match status" value="1"/>
</dbReference>
<evidence type="ECO:0000256" key="2">
    <source>
        <dbReference type="ARBA" id="ARBA00024867"/>
    </source>
</evidence>
<proteinExistence type="predicted"/>
<dbReference type="GO" id="GO:0000156">
    <property type="term" value="F:phosphorelay response regulator activity"/>
    <property type="evidence" value="ECO:0007669"/>
    <property type="project" value="InterPro"/>
</dbReference>
<evidence type="ECO:0000256" key="3">
    <source>
        <dbReference type="PROSITE-ProRule" id="PRU00169"/>
    </source>
</evidence>
<dbReference type="PROSITE" id="PS50110">
    <property type="entry name" value="RESPONSE_REGULATORY"/>
    <property type="match status" value="1"/>
</dbReference>
<evidence type="ECO:0000259" key="5">
    <source>
        <dbReference type="PROSITE" id="PS50930"/>
    </source>
</evidence>
<feature type="domain" description="HTH LytTR-type" evidence="5">
    <location>
        <begin position="131"/>
        <end position="229"/>
    </location>
</feature>
<organism evidence="6 7">
    <name type="scientific">Lawsonibacter faecis</name>
    <dbReference type="NCBI Taxonomy" id="2763052"/>
    <lineage>
        <taxon>Bacteria</taxon>
        <taxon>Bacillati</taxon>
        <taxon>Bacillota</taxon>
        <taxon>Clostridia</taxon>
        <taxon>Eubacteriales</taxon>
        <taxon>Oscillospiraceae</taxon>
        <taxon>Lawsonibacter</taxon>
    </lineage>
</organism>
<dbReference type="GO" id="GO:0003677">
    <property type="term" value="F:DNA binding"/>
    <property type="evidence" value="ECO:0007669"/>
    <property type="project" value="InterPro"/>
</dbReference>
<comment type="function">
    <text evidence="2">May play the central regulatory role in sporulation. It may be an element of the effector pathway responsible for the activation of sporulation genes in response to nutritional stress. Spo0A may act in concert with spo0H (a sigma factor) to control the expression of some genes that are critical to the sporulation process.</text>
</comment>
<dbReference type="Pfam" id="PF00072">
    <property type="entry name" value="Response_reg"/>
    <property type="match status" value="1"/>
</dbReference>
<comment type="caution">
    <text evidence="6">The sequence shown here is derived from an EMBL/GenBank/DDBJ whole genome shotgun (WGS) entry which is preliminary data.</text>
</comment>
<dbReference type="InterPro" id="IPR011006">
    <property type="entry name" value="CheY-like_superfamily"/>
</dbReference>
<dbReference type="InterPro" id="IPR046947">
    <property type="entry name" value="LytR-like"/>
</dbReference>
<dbReference type="AlphaFoldDB" id="A0A8J6JEF0"/>
<dbReference type="PANTHER" id="PTHR37299">
    <property type="entry name" value="TRANSCRIPTIONAL REGULATOR-RELATED"/>
    <property type="match status" value="1"/>
</dbReference>
<dbReference type="InterPro" id="IPR001789">
    <property type="entry name" value="Sig_transdc_resp-reg_receiver"/>
</dbReference>
<name>A0A8J6JEF0_9FIRM</name>
<dbReference type="SUPFAM" id="SSF52172">
    <property type="entry name" value="CheY-like"/>
    <property type="match status" value="1"/>
</dbReference>
<evidence type="ECO:0000313" key="7">
    <source>
        <dbReference type="Proteomes" id="UP000607645"/>
    </source>
</evidence>
<keyword evidence="3" id="KW-0597">Phosphoprotein</keyword>
<evidence type="ECO:0000313" key="6">
    <source>
        <dbReference type="EMBL" id="MBC5738031.1"/>
    </source>
</evidence>
<dbReference type="Gene3D" id="2.40.50.1020">
    <property type="entry name" value="LytTr DNA-binding domain"/>
    <property type="match status" value="1"/>
</dbReference>
<evidence type="ECO:0000259" key="4">
    <source>
        <dbReference type="PROSITE" id="PS50110"/>
    </source>
</evidence>
<feature type="domain" description="Response regulatory" evidence="4">
    <location>
        <begin position="3"/>
        <end position="120"/>
    </location>
</feature>
<accession>A0A8J6JEF0</accession>
<dbReference type="SMART" id="SM00448">
    <property type="entry name" value="REC"/>
    <property type="match status" value="1"/>
</dbReference>
<dbReference type="SMART" id="SM00850">
    <property type="entry name" value="LytTR"/>
    <property type="match status" value="1"/>
</dbReference>
<dbReference type="InterPro" id="IPR007492">
    <property type="entry name" value="LytTR_DNA-bd_dom"/>
</dbReference>
<protein>
    <recommendedName>
        <fullName evidence="1">Stage 0 sporulation protein A homolog</fullName>
    </recommendedName>
</protein>
<keyword evidence="7" id="KW-1185">Reference proteome</keyword>
<dbReference type="Gene3D" id="3.40.50.2300">
    <property type="match status" value="1"/>
</dbReference>
<dbReference type="PROSITE" id="PS50930">
    <property type="entry name" value="HTH_LYTTR"/>
    <property type="match status" value="1"/>
</dbReference>
<dbReference type="EMBL" id="JACOPQ010000011">
    <property type="protein sequence ID" value="MBC5738031.1"/>
    <property type="molecule type" value="Genomic_DNA"/>
</dbReference>
<reference evidence="6" key="1">
    <citation type="submission" date="2020-08" db="EMBL/GenBank/DDBJ databases">
        <title>Genome public.</title>
        <authorList>
            <person name="Liu C."/>
            <person name="Sun Q."/>
        </authorList>
    </citation>
    <scope>NUCLEOTIDE SEQUENCE</scope>
    <source>
        <strain evidence="6">NSJ-52</strain>
    </source>
</reference>
<dbReference type="RefSeq" id="WP_155145828.1">
    <property type="nucleotide sequence ID" value="NZ_JACOPQ010000011.1"/>
</dbReference>